<dbReference type="Proteomes" id="UP000482155">
    <property type="component" value="Unassembled WGS sequence"/>
</dbReference>
<evidence type="ECO:0000256" key="5">
    <source>
        <dbReference type="ARBA" id="ARBA00022692"/>
    </source>
</evidence>
<gene>
    <name evidence="17" type="ORF">G3574_13395</name>
</gene>
<comment type="subcellular location">
    <subcellularLocation>
        <location evidence="1 12">Cell outer membrane</location>
        <topology evidence="1 12">Multi-pass membrane protein</topology>
    </subcellularLocation>
</comment>
<sequence length="637" mass="68211">MSFRSPQTAAALRVARLVPVSASMSVLAAIGAAMPLCAHAQQNQQAQQGRALEPVLVTATRTPQIAHDVLSDNVVITSEDIARSGQTTLVDLLQRQRGVEVVRNGGPGSASSVFIRGTDNNKTVVLVDGVRVGSSTLGGASWAGIPLSQIDHVEIVYGPLSSLYGADAMGGVVQIFTRQTDGAPSPSASVGAGSDGLRTIDAGVSGSSDGERKIRYAIRAGHEEATGFSATRPGAFGYNPDRDGYASDSASGRLSLEWAKGHEAGLSFLQSRVDSQIDQSTNFDDRNIQKIDTVALFSRDKLAANWTSTVQLARSHDRLDAITATGRNFFQTRQDDLTWQNDVTLGGDLLQFVLERREENIDTTNAAVRGSRDTNSVAAAYQFHAGPHLATASVRNDNSSQFGSHTTGNLAYGYRISGDLRASASIGTSFRAPTFNELYFPGYGIASNQPEKGRNAEAGLYYDNGATRLSAVYYRNRITDLLVYATTCPVEVATHAFGCAYNINEALLTGITFGGSTRLGSLVFSGSLDLQDPRDETADRQLARRARQHATVGVEYEAGALRLGGDVLASGKRFDDGANRTTLGGYGLLNLHASYAVARDWTVFGRWDNVFDKNYELARNYNTPGSSVFVGVRYGMR</sequence>
<evidence type="ECO:0000256" key="2">
    <source>
        <dbReference type="ARBA" id="ARBA00009810"/>
    </source>
</evidence>
<dbReference type="Gene3D" id="2.170.130.10">
    <property type="entry name" value="TonB-dependent receptor, plug domain"/>
    <property type="match status" value="1"/>
</dbReference>
<keyword evidence="10 17" id="KW-0675">Receptor</keyword>
<evidence type="ECO:0000256" key="13">
    <source>
        <dbReference type="RuleBase" id="RU003357"/>
    </source>
</evidence>
<reference evidence="17 18" key="1">
    <citation type="submission" date="2020-02" db="EMBL/GenBank/DDBJ databases">
        <authorList>
            <person name="Kim M.K."/>
        </authorList>
    </citation>
    <scope>NUCLEOTIDE SEQUENCE [LARGE SCALE GENOMIC DNA]</scope>
    <source>
        <strain evidence="17 18">17J57-3</strain>
    </source>
</reference>
<evidence type="ECO:0000256" key="6">
    <source>
        <dbReference type="ARBA" id="ARBA00022729"/>
    </source>
</evidence>
<feature type="domain" description="TonB-dependent receptor plug" evidence="16">
    <location>
        <begin position="73"/>
        <end position="172"/>
    </location>
</feature>
<protein>
    <submittedName>
        <fullName evidence="17">TonB-dependent receptor</fullName>
    </submittedName>
</protein>
<feature type="chain" id="PRO_5025419444" evidence="14">
    <location>
        <begin position="41"/>
        <end position="637"/>
    </location>
</feature>
<keyword evidence="7" id="KW-0406">Ion transport</keyword>
<dbReference type="InterPro" id="IPR000531">
    <property type="entry name" value="Beta-barrel_TonB"/>
</dbReference>
<keyword evidence="5 12" id="KW-0812">Transmembrane</keyword>
<keyword evidence="6 14" id="KW-0732">Signal</keyword>
<evidence type="ECO:0000256" key="10">
    <source>
        <dbReference type="ARBA" id="ARBA00023170"/>
    </source>
</evidence>
<keyword evidence="9 12" id="KW-0472">Membrane</keyword>
<dbReference type="SUPFAM" id="SSF56935">
    <property type="entry name" value="Porins"/>
    <property type="match status" value="1"/>
</dbReference>
<comment type="similarity">
    <text evidence="2 12 13">Belongs to the TonB-dependent receptor family.</text>
</comment>
<dbReference type="EMBL" id="JAAIVB010000044">
    <property type="protein sequence ID" value="NEX62078.1"/>
    <property type="molecule type" value="Genomic_DNA"/>
</dbReference>
<keyword evidence="11 12" id="KW-0998">Cell outer membrane</keyword>
<feature type="signal peptide" evidence="14">
    <location>
        <begin position="1"/>
        <end position="40"/>
    </location>
</feature>
<evidence type="ECO:0000256" key="4">
    <source>
        <dbReference type="ARBA" id="ARBA00022452"/>
    </source>
</evidence>
<dbReference type="InterPro" id="IPR039426">
    <property type="entry name" value="TonB-dep_rcpt-like"/>
</dbReference>
<evidence type="ECO:0000256" key="12">
    <source>
        <dbReference type="PROSITE-ProRule" id="PRU01360"/>
    </source>
</evidence>
<dbReference type="PROSITE" id="PS52016">
    <property type="entry name" value="TONB_DEPENDENT_REC_3"/>
    <property type="match status" value="1"/>
</dbReference>
<dbReference type="RefSeq" id="WP_163963927.1">
    <property type="nucleotide sequence ID" value="NZ_JAAIVB010000044.1"/>
</dbReference>
<evidence type="ECO:0000313" key="18">
    <source>
        <dbReference type="Proteomes" id="UP000482155"/>
    </source>
</evidence>
<evidence type="ECO:0000259" key="16">
    <source>
        <dbReference type="Pfam" id="PF07715"/>
    </source>
</evidence>
<comment type="caution">
    <text evidence="17">The sequence shown here is derived from an EMBL/GenBank/DDBJ whole genome shotgun (WGS) entry which is preliminary data.</text>
</comment>
<evidence type="ECO:0000256" key="11">
    <source>
        <dbReference type="ARBA" id="ARBA00023237"/>
    </source>
</evidence>
<dbReference type="PANTHER" id="PTHR30069:SF53">
    <property type="entry name" value="COLICIN I RECEPTOR-RELATED"/>
    <property type="match status" value="1"/>
</dbReference>
<evidence type="ECO:0000256" key="3">
    <source>
        <dbReference type="ARBA" id="ARBA00022448"/>
    </source>
</evidence>
<accession>A0A6B3SNL2</accession>
<name>A0A6B3SNL2_9BURK</name>
<keyword evidence="3 12" id="KW-0813">Transport</keyword>
<dbReference type="Pfam" id="PF07715">
    <property type="entry name" value="Plug"/>
    <property type="match status" value="1"/>
</dbReference>
<dbReference type="AlphaFoldDB" id="A0A6B3SNL2"/>
<evidence type="ECO:0000256" key="14">
    <source>
        <dbReference type="SAM" id="SignalP"/>
    </source>
</evidence>
<organism evidence="17 18">
    <name type="scientific">Noviherbaspirillum galbum</name>
    <dbReference type="NCBI Taxonomy" id="2709383"/>
    <lineage>
        <taxon>Bacteria</taxon>
        <taxon>Pseudomonadati</taxon>
        <taxon>Pseudomonadota</taxon>
        <taxon>Betaproteobacteria</taxon>
        <taxon>Burkholderiales</taxon>
        <taxon>Oxalobacteraceae</taxon>
        <taxon>Noviherbaspirillum</taxon>
    </lineage>
</organism>
<dbReference type="InterPro" id="IPR037066">
    <property type="entry name" value="Plug_dom_sf"/>
</dbReference>
<keyword evidence="4 12" id="KW-1134">Transmembrane beta strand</keyword>
<keyword evidence="18" id="KW-1185">Reference proteome</keyword>
<dbReference type="GO" id="GO:0009279">
    <property type="term" value="C:cell outer membrane"/>
    <property type="evidence" value="ECO:0007669"/>
    <property type="project" value="UniProtKB-SubCell"/>
</dbReference>
<dbReference type="GO" id="GO:0006811">
    <property type="term" value="P:monoatomic ion transport"/>
    <property type="evidence" value="ECO:0007669"/>
    <property type="project" value="UniProtKB-KW"/>
</dbReference>
<evidence type="ECO:0000259" key="15">
    <source>
        <dbReference type="Pfam" id="PF00593"/>
    </source>
</evidence>
<dbReference type="InterPro" id="IPR036942">
    <property type="entry name" value="Beta-barrel_TonB_sf"/>
</dbReference>
<feature type="domain" description="TonB-dependent receptor-like beta-barrel" evidence="15">
    <location>
        <begin position="217"/>
        <end position="610"/>
    </location>
</feature>
<dbReference type="Gene3D" id="2.40.170.20">
    <property type="entry name" value="TonB-dependent receptor, beta-barrel domain"/>
    <property type="match status" value="1"/>
</dbReference>
<evidence type="ECO:0000313" key="17">
    <source>
        <dbReference type="EMBL" id="NEX62078.1"/>
    </source>
</evidence>
<proteinExistence type="inferred from homology"/>
<dbReference type="GO" id="GO:0015889">
    <property type="term" value="P:cobalamin transport"/>
    <property type="evidence" value="ECO:0007669"/>
    <property type="project" value="TreeGrafter"/>
</dbReference>
<evidence type="ECO:0000256" key="1">
    <source>
        <dbReference type="ARBA" id="ARBA00004571"/>
    </source>
</evidence>
<keyword evidence="8 13" id="KW-0798">TonB box</keyword>
<dbReference type="CDD" id="cd01347">
    <property type="entry name" value="ligand_gated_channel"/>
    <property type="match status" value="1"/>
</dbReference>
<evidence type="ECO:0000256" key="7">
    <source>
        <dbReference type="ARBA" id="ARBA00023065"/>
    </source>
</evidence>
<evidence type="ECO:0000256" key="9">
    <source>
        <dbReference type="ARBA" id="ARBA00023136"/>
    </source>
</evidence>
<dbReference type="Pfam" id="PF00593">
    <property type="entry name" value="TonB_dep_Rec_b-barrel"/>
    <property type="match status" value="1"/>
</dbReference>
<dbReference type="InterPro" id="IPR012910">
    <property type="entry name" value="Plug_dom"/>
</dbReference>
<evidence type="ECO:0000256" key="8">
    <source>
        <dbReference type="ARBA" id="ARBA00023077"/>
    </source>
</evidence>
<dbReference type="PANTHER" id="PTHR30069">
    <property type="entry name" value="TONB-DEPENDENT OUTER MEMBRANE RECEPTOR"/>
    <property type="match status" value="1"/>
</dbReference>